<sequence length="899" mass="103115">MKIKNLYVFILFACSALIAEPPLGLRSGDSVVPHDKAYYKHQLLSNDVEIIYTKDNINFAKKAASKQEQIHKDYEYLFDWKMDETLYVGLISDYNQVANGFSTPLPNNRQINYVGGTQAIDYFAGTSWLETLLYHETAHNYQINVKGSVVSRSLHEVFGNGIVFLPLPIIVPNIVENSFMLEGNAVLNESWHGNGGRLYSGRFKVQTLLQAKDNQLKAKYLYNTKLNFPYREIVYIQGGFYNYYMAKTYGLDKINSYFKYKSEDWWWPFRTNWSMLDAVGKNFETTLKEFESEQKKLAEDVVEAKGKVLAHSQFFSSLGNSEEEIFFITNESGVERPELVVFNKKDKNITKIRDSYKQGKVLKIDGKYYTQASAKTSPIRIHQGLYSNNLFIKEGSESKMVQVYLSDKTPVYFDVASSFDDAKLYIGEKYYESVNSSVIVDKFDNLYYFKQKGKTRTLYKNKTALYSYEGFYGLVSDVDSKGRVYFVANTKLGASVFRYDKNGVKRVSFADNIVEVRLLNDEELFIAAMSAKEYYYLRSKIEDINETPFETKLFFEDEAYYAQTTKESKEEVLDLNDSYYSFLDMHYSGTNMYGILSSNNGLNGSLSINLGDPLSQNTANIFLNRDDSNITIAGLGYTNSQYLLKYQVSLYSVLDKDGRKDVRDSGITARASLPFLEVGYWYGALDISYFQDYETLKREPLSLRININKRERYGVSLYDNNLNSLSLYSVFEREDKIFGGEYLFKHDLISQIYLGCALKYSKTDALTSTNERGVKLSSGSLSQDLDPSTINMPALKNSQYMKSAAYAELNIVKVLNFSAYFFTFPLSLQRESLYAKYRYYDIESFSNKKENSNEVTLGLTLSSVVLNSLPVPISFEYIKSDSDLVKDKDSLRILLGLNF</sequence>
<dbReference type="AlphaFoldDB" id="A0A1W1CKR1"/>
<reference evidence="1" key="1">
    <citation type="submission" date="2016-10" db="EMBL/GenBank/DDBJ databases">
        <authorList>
            <person name="de Groot N.N."/>
        </authorList>
    </citation>
    <scope>NUCLEOTIDE SEQUENCE</scope>
</reference>
<name>A0A1W1CKR1_9ZZZZ</name>
<proteinExistence type="predicted"/>
<evidence type="ECO:0000313" key="1">
    <source>
        <dbReference type="EMBL" id="SFV66406.1"/>
    </source>
</evidence>
<dbReference type="EMBL" id="FPHF01000091">
    <property type="protein sequence ID" value="SFV66406.1"/>
    <property type="molecule type" value="Genomic_DNA"/>
</dbReference>
<protein>
    <submittedName>
        <fullName evidence="1">Uncharacterized protein</fullName>
    </submittedName>
</protein>
<organism evidence="1">
    <name type="scientific">hydrothermal vent metagenome</name>
    <dbReference type="NCBI Taxonomy" id="652676"/>
    <lineage>
        <taxon>unclassified sequences</taxon>
        <taxon>metagenomes</taxon>
        <taxon>ecological metagenomes</taxon>
    </lineage>
</organism>
<accession>A0A1W1CKR1</accession>
<gene>
    <name evidence="1" type="ORF">MNB_SM-4-1336</name>
</gene>